<evidence type="ECO:0000313" key="5">
    <source>
        <dbReference type="Proteomes" id="UP000008204"/>
    </source>
</evidence>
<dbReference type="AlphaFoldDB" id="B7K4V0"/>
<reference evidence="5" key="1">
    <citation type="journal article" date="2011" name="MBio">
        <title>Novel metabolic attributes of the genus Cyanothece, comprising a group of unicellular nitrogen-fixing Cyanobacteria.</title>
        <authorList>
            <person name="Bandyopadhyay A."/>
            <person name="Elvitigala T."/>
            <person name="Welsh E."/>
            <person name="Stockel J."/>
            <person name="Liberton M."/>
            <person name="Min H."/>
            <person name="Sherman L.A."/>
            <person name="Pakrasi H.B."/>
        </authorList>
    </citation>
    <scope>NUCLEOTIDE SEQUENCE [LARGE SCALE GENOMIC DNA]</scope>
    <source>
        <strain evidence="5">PCC 8801</strain>
    </source>
</reference>
<dbReference type="InterPro" id="IPR050268">
    <property type="entry name" value="NADH-dep_flavin_reductase"/>
</dbReference>
<organism evidence="4 5">
    <name type="scientific">Rippkaea orientalis (strain PCC 8801 / RF-1)</name>
    <name type="common">Cyanothece sp. (strain PCC 8801)</name>
    <dbReference type="NCBI Taxonomy" id="41431"/>
    <lineage>
        <taxon>Bacteria</taxon>
        <taxon>Bacillati</taxon>
        <taxon>Cyanobacteriota</taxon>
        <taxon>Cyanophyceae</taxon>
        <taxon>Oscillatoriophycideae</taxon>
        <taxon>Chroococcales</taxon>
        <taxon>Aphanothecaceae</taxon>
        <taxon>Rippkaea</taxon>
        <taxon>Rippkaea orientalis</taxon>
    </lineage>
</organism>
<keyword evidence="2" id="KW-0560">Oxidoreductase</keyword>
<comment type="similarity">
    <text evidence="1">Belongs to the non-flavoprotein flavin reductase family.</text>
</comment>
<dbReference type="HOGENOM" id="CLU_059021_4_2_3"/>
<evidence type="ECO:0000313" key="4">
    <source>
        <dbReference type="EMBL" id="ACK66606.1"/>
    </source>
</evidence>
<dbReference type="eggNOG" id="COG1853">
    <property type="taxonomic scope" value="Bacteria"/>
</dbReference>
<dbReference type="EMBL" id="CP001287">
    <property type="protein sequence ID" value="ACK66606.1"/>
    <property type="molecule type" value="Genomic_DNA"/>
</dbReference>
<dbReference type="STRING" id="41431.PCC8801_2602"/>
<protein>
    <submittedName>
        <fullName evidence="4">Flavin reductase domain protein FMN-binding</fullName>
    </submittedName>
</protein>
<dbReference type="GO" id="GO:0042602">
    <property type="term" value="F:riboflavin reductase (NADPH) activity"/>
    <property type="evidence" value="ECO:0007669"/>
    <property type="project" value="TreeGrafter"/>
</dbReference>
<dbReference type="InterPro" id="IPR012349">
    <property type="entry name" value="Split_barrel_FMN-bd"/>
</dbReference>
<dbReference type="Gene3D" id="2.30.110.10">
    <property type="entry name" value="Electron Transport, Fmn-binding Protein, Chain A"/>
    <property type="match status" value="1"/>
</dbReference>
<dbReference type="SUPFAM" id="SSF50475">
    <property type="entry name" value="FMN-binding split barrel"/>
    <property type="match status" value="1"/>
</dbReference>
<dbReference type="GO" id="GO:0010181">
    <property type="term" value="F:FMN binding"/>
    <property type="evidence" value="ECO:0007669"/>
    <property type="project" value="InterPro"/>
</dbReference>
<dbReference type="KEGG" id="cyp:PCC8801_2602"/>
<accession>B7K4V0</accession>
<gene>
    <name evidence="4" type="ordered locus">PCC8801_2602</name>
</gene>
<sequence length="160" mass="17656">MLDEQAKKTMLRKIPHGLYICGVKDGENLNGFTASWVMQASFEPPLVINCVRKDSGSHEMIKKSGVFALSFLEEGQKDLAAKFFKPQSRVGNKFEDVEFIEGTETGCPLIKDSLGYIECRVVGSVEKGDHTVYVGEVISSGIYREGNPLLLESTGWQYGG</sequence>
<evidence type="ECO:0000256" key="2">
    <source>
        <dbReference type="ARBA" id="ARBA00023002"/>
    </source>
</evidence>
<name>B7K4V0_RIPO1</name>
<dbReference type="PANTHER" id="PTHR30466:SF11">
    <property type="entry name" value="FLAVIN-DEPENDENT MONOOXYGENASE, REDUCTASE SUBUNIT HSAB"/>
    <property type="match status" value="1"/>
</dbReference>
<feature type="domain" description="Flavin reductase like" evidence="3">
    <location>
        <begin position="11"/>
        <end position="158"/>
    </location>
</feature>
<dbReference type="Proteomes" id="UP000008204">
    <property type="component" value="Chromosome"/>
</dbReference>
<dbReference type="PANTHER" id="PTHR30466">
    <property type="entry name" value="FLAVIN REDUCTASE"/>
    <property type="match status" value="1"/>
</dbReference>
<keyword evidence="5" id="KW-1185">Reference proteome</keyword>
<dbReference type="OrthoDB" id="9794638at2"/>
<dbReference type="SMART" id="SM00903">
    <property type="entry name" value="Flavin_Reduct"/>
    <property type="match status" value="1"/>
</dbReference>
<dbReference type="InterPro" id="IPR002563">
    <property type="entry name" value="Flavin_Rdtase-like_dom"/>
</dbReference>
<evidence type="ECO:0000256" key="1">
    <source>
        <dbReference type="ARBA" id="ARBA00008898"/>
    </source>
</evidence>
<dbReference type="RefSeq" id="WP_012595873.1">
    <property type="nucleotide sequence ID" value="NC_011726.1"/>
</dbReference>
<evidence type="ECO:0000259" key="3">
    <source>
        <dbReference type="SMART" id="SM00903"/>
    </source>
</evidence>
<dbReference type="Pfam" id="PF01613">
    <property type="entry name" value="Flavin_Reduct"/>
    <property type="match status" value="1"/>
</dbReference>
<proteinExistence type="inferred from homology"/>